<dbReference type="Gene3D" id="1.10.3970.10">
    <property type="entry name" value="BSD domain"/>
    <property type="match status" value="1"/>
</dbReference>
<feature type="region of interest" description="Disordered" evidence="1">
    <location>
        <begin position="248"/>
        <end position="271"/>
    </location>
</feature>
<feature type="domain" description="BSD" evidence="2">
    <location>
        <begin position="149"/>
        <end position="194"/>
    </location>
</feature>
<accession>A0AA38TF86</accession>
<name>A0AA38TF86_9ASTR</name>
<proteinExistence type="predicted"/>
<keyword evidence="4" id="KW-1185">Reference proteome</keyword>
<dbReference type="PROSITE" id="PS50858">
    <property type="entry name" value="BSD"/>
    <property type="match status" value="1"/>
</dbReference>
<dbReference type="SMART" id="SM00751">
    <property type="entry name" value="BSD"/>
    <property type="match status" value="1"/>
</dbReference>
<organism evidence="3 4">
    <name type="scientific">Centaurea solstitialis</name>
    <name type="common">yellow star-thistle</name>
    <dbReference type="NCBI Taxonomy" id="347529"/>
    <lineage>
        <taxon>Eukaryota</taxon>
        <taxon>Viridiplantae</taxon>
        <taxon>Streptophyta</taxon>
        <taxon>Embryophyta</taxon>
        <taxon>Tracheophyta</taxon>
        <taxon>Spermatophyta</taxon>
        <taxon>Magnoliopsida</taxon>
        <taxon>eudicotyledons</taxon>
        <taxon>Gunneridae</taxon>
        <taxon>Pentapetalae</taxon>
        <taxon>asterids</taxon>
        <taxon>campanulids</taxon>
        <taxon>Asterales</taxon>
        <taxon>Asteraceae</taxon>
        <taxon>Carduoideae</taxon>
        <taxon>Cardueae</taxon>
        <taxon>Centaureinae</taxon>
        <taxon>Centaurea</taxon>
    </lineage>
</organism>
<dbReference type="EMBL" id="JARYMX010000004">
    <property type="protein sequence ID" value="KAJ9554141.1"/>
    <property type="molecule type" value="Genomic_DNA"/>
</dbReference>
<dbReference type="Pfam" id="PF03909">
    <property type="entry name" value="BSD"/>
    <property type="match status" value="1"/>
</dbReference>
<sequence length="299" mass="33546">MAFTVTKGRLVDSTMESFWQKAKSLAEEATRRSQTLTSSSPVRIADIVSETAKRSKDIAAEASKLKTAALLSLADQIPSLSSINITSSSSSSSSSDLPSELELEKFGITQDLRDFVKGLTLSTFQSFPFPDDLVSDVATVSNVRQDLSEWQQKHANLVLTTVKEVSRLRYELCPRHMKDGRFWRIYFTLVSTHISPYERKFVEESKLKQITQKEDEKVDQTLVVGLEVAEASLKSKTSTSEQDLDSYLLGDLDDSDGHPEDEGNDDAFDDDDFDKIDNSVSKKNHTYITCGWNIYLPYI</sequence>
<dbReference type="Proteomes" id="UP001172457">
    <property type="component" value="Chromosome 4"/>
</dbReference>
<evidence type="ECO:0000313" key="3">
    <source>
        <dbReference type="EMBL" id="KAJ9554141.1"/>
    </source>
</evidence>
<dbReference type="InterPro" id="IPR035925">
    <property type="entry name" value="BSD_dom_sf"/>
</dbReference>
<dbReference type="AlphaFoldDB" id="A0AA38TF86"/>
<protein>
    <recommendedName>
        <fullName evidence="2">BSD domain-containing protein</fullName>
    </recommendedName>
</protein>
<gene>
    <name evidence="3" type="ORF">OSB04_018186</name>
</gene>
<dbReference type="PANTHER" id="PTHR31923:SF36">
    <property type="entry name" value="BSD DOMAIN-CONTAINING PROTEIN"/>
    <property type="match status" value="1"/>
</dbReference>
<reference evidence="3" key="1">
    <citation type="submission" date="2023-03" db="EMBL/GenBank/DDBJ databases">
        <title>Chromosome-scale reference genome and RAD-based genetic map of yellow starthistle (Centaurea solstitialis) reveal putative structural variation and QTLs associated with invader traits.</title>
        <authorList>
            <person name="Reatini B."/>
            <person name="Cang F.A."/>
            <person name="Jiang Q."/>
            <person name="Mckibben M.T.W."/>
            <person name="Barker M.S."/>
            <person name="Rieseberg L.H."/>
            <person name="Dlugosch K.M."/>
        </authorList>
    </citation>
    <scope>NUCLEOTIDE SEQUENCE</scope>
    <source>
        <strain evidence="3">CAN-66</strain>
        <tissue evidence="3">Leaf</tissue>
    </source>
</reference>
<dbReference type="SUPFAM" id="SSF140383">
    <property type="entry name" value="BSD domain-like"/>
    <property type="match status" value="1"/>
</dbReference>
<evidence type="ECO:0000313" key="4">
    <source>
        <dbReference type="Proteomes" id="UP001172457"/>
    </source>
</evidence>
<dbReference type="PANTHER" id="PTHR31923">
    <property type="entry name" value="BSD DOMAIN-CONTAINING PROTEIN"/>
    <property type="match status" value="1"/>
</dbReference>
<dbReference type="InterPro" id="IPR005607">
    <property type="entry name" value="BSD_dom"/>
</dbReference>
<evidence type="ECO:0000259" key="2">
    <source>
        <dbReference type="PROSITE" id="PS50858"/>
    </source>
</evidence>
<evidence type="ECO:0000256" key="1">
    <source>
        <dbReference type="SAM" id="MobiDB-lite"/>
    </source>
</evidence>
<comment type="caution">
    <text evidence="3">The sequence shown here is derived from an EMBL/GenBank/DDBJ whole genome shotgun (WGS) entry which is preliminary data.</text>
</comment>
<feature type="compositionally biased region" description="Acidic residues" evidence="1">
    <location>
        <begin position="262"/>
        <end position="271"/>
    </location>
</feature>